<accession>A0AAW5BPP6</accession>
<evidence type="ECO:0000313" key="9">
    <source>
        <dbReference type="Proteomes" id="UP001299608"/>
    </source>
</evidence>
<evidence type="ECO:0000256" key="1">
    <source>
        <dbReference type="ARBA" id="ARBA00022723"/>
    </source>
</evidence>
<dbReference type="Pfam" id="PF00107">
    <property type="entry name" value="ADH_zinc_N"/>
    <property type="match status" value="1"/>
</dbReference>
<dbReference type="InterPro" id="IPR036291">
    <property type="entry name" value="NAD(P)-bd_dom_sf"/>
</dbReference>
<gene>
    <name evidence="7" type="ORF">G5B36_11385</name>
    <name evidence="6" type="ORF">L0N08_12210</name>
</gene>
<dbReference type="Gene3D" id="3.40.50.720">
    <property type="entry name" value="NAD(P)-binding Rossmann-like Domain"/>
    <property type="match status" value="1"/>
</dbReference>
<comment type="caution">
    <text evidence="6">The sequence shown here is derived from an EMBL/GenBank/DDBJ whole genome shotgun (WGS) entry which is preliminary data.</text>
</comment>
<dbReference type="Proteomes" id="UP001299608">
    <property type="component" value="Unassembled WGS sequence"/>
</dbReference>
<reference evidence="7 8" key="1">
    <citation type="journal article" date="2020" name="Cell Host Microbe">
        <title>Functional and Genomic Variation between Human-Derived Isolates of Lachnospiraceae Reveals Inter- and Intra-Species Diversity.</title>
        <authorList>
            <person name="Sorbara M.T."/>
            <person name="Littmann E.R."/>
            <person name="Fontana E."/>
            <person name="Moody T.U."/>
            <person name="Kohout C.E."/>
            <person name="Gjonbalaj M."/>
            <person name="Eaton V."/>
            <person name="Seok R."/>
            <person name="Leiner I.M."/>
            <person name="Pamer E.G."/>
        </authorList>
    </citation>
    <scope>NUCLEOTIDE SEQUENCE [LARGE SCALE GENOMIC DNA]</scope>
    <source>
        <strain evidence="7 8">MSK.1.17</strain>
    </source>
</reference>
<dbReference type="GeneID" id="97206947"/>
<dbReference type="InterPro" id="IPR050129">
    <property type="entry name" value="Zn_alcohol_dh"/>
</dbReference>
<comment type="similarity">
    <text evidence="4">Belongs to the zinc-containing alcohol dehydrogenase family.</text>
</comment>
<dbReference type="InterPro" id="IPR002328">
    <property type="entry name" value="ADH_Zn_CS"/>
</dbReference>
<dbReference type="PROSITE" id="PS00059">
    <property type="entry name" value="ADH_ZINC"/>
    <property type="match status" value="1"/>
</dbReference>
<keyword evidence="3" id="KW-0560">Oxidoreductase</keyword>
<dbReference type="EMBL" id="JAKNGE010000013">
    <property type="protein sequence ID" value="MCG4746181.1"/>
    <property type="molecule type" value="Genomic_DNA"/>
</dbReference>
<evidence type="ECO:0000259" key="5">
    <source>
        <dbReference type="SMART" id="SM00829"/>
    </source>
</evidence>
<dbReference type="RefSeq" id="WP_165641107.1">
    <property type="nucleotide sequence ID" value="NZ_BAABZL010000001.1"/>
</dbReference>
<dbReference type="PANTHER" id="PTHR43401:SF2">
    <property type="entry name" value="L-THREONINE 3-DEHYDROGENASE"/>
    <property type="match status" value="1"/>
</dbReference>
<keyword evidence="2 4" id="KW-0862">Zinc</keyword>
<evidence type="ECO:0000313" key="8">
    <source>
        <dbReference type="Proteomes" id="UP000669239"/>
    </source>
</evidence>
<feature type="domain" description="Enoyl reductase (ER)" evidence="5">
    <location>
        <begin position="7"/>
        <end position="336"/>
    </location>
</feature>
<reference evidence="7" key="2">
    <citation type="submission" date="2020-02" db="EMBL/GenBank/DDBJ databases">
        <authorList>
            <person name="Littmann E."/>
            <person name="Sorbara M."/>
        </authorList>
    </citation>
    <scope>NUCLEOTIDE SEQUENCE</scope>
    <source>
        <strain evidence="7">MSK.1.17</strain>
    </source>
</reference>
<reference evidence="6" key="3">
    <citation type="submission" date="2022-01" db="EMBL/GenBank/DDBJ databases">
        <title>Collection of gut derived symbiotic bacterial strains cultured from healthy donors.</title>
        <authorList>
            <person name="Lin H."/>
            <person name="Kohout C."/>
            <person name="Waligurski E."/>
            <person name="Pamer E.G."/>
        </authorList>
    </citation>
    <scope>NUCLEOTIDE SEQUENCE</scope>
    <source>
        <strain evidence="6">DFI.6.55</strain>
    </source>
</reference>
<evidence type="ECO:0000313" key="7">
    <source>
        <dbReference type="EMBL" id="NSJ49304.1"/>
    </source>
</evidence>
<sequence>MKAVYVSEPGKLEVIEKEIPQLKTSTQVLVKITAAGICGSDIHIFHGTHAYATYPRIIGHEGCGVVERIGNQVTGLKAGDPVIIEPIHGCGTCYACRNGRYNCCPDIVVAGVHADGVMEEYMVVESSQLYKYDPVLTPVQAATAEPYTIGAQANAQARTMPGDLVLIHGAGPIGMIICDMAEALGATVIVSEVNEARLEIAKSFGAKYTINPQKRDLREAVMDITDGKGVNVVFETSGVPTLTSLSVELLSPHGRLVPLTFAPEPVPINFRLVNKNELVIAGTRNQNRKFKEVVESLPGRRDRIDCLVTHVFPVEEAKKAFETAMDKNSGACKVIITF</sequence>
<evidence type="ECO:0000256" key="2">
    <source>
        <dbReference type="ARBA" id="ARBA00022833"/>
    </source>
</evidence>
<dbReference type="GO" id="GO:0008270">
    <property type="term" value="F:zinc ion binding"/>
    <property type="evidence" value="ECO:0007669"/>
    <property type="project" value="InterPro"/>
</dbReference>
<dbReference type="Pfam" id="PF08240">
    <property type="entry name" value="ADH_N"/>
    <property type="match status" value="1"/>
</dbReference>
<name>A0AAW5BPP6_9FIRM</name>
<protein>
    <submittedName>
        <fullName evidence="6">Alcohol dehydrogenase catalytic domain-containing protein</fullName>
    </submittedName>
</protein>
<comment type="cofactor">
    <cofactor evidence="4">
        <name>Zn(2+)</name>
        <dbReference type="ChEBI" id="CHEBI:29105"/>
    </cofactor>
</comment>
<dbReference type="Proteomes" id="UP000669239">
    <property type="component" value="Unassembled WGS sequence"/>
</dbReference>
<evidence type="ECO:0000256" key="4">
    <source>
        <dbReference type="RuleBase" id="RU361277"/>
    </source>
</evidence>
<dbReference type="SUPFAM" id="SSF51735">
    <property type="entry name" value="NAD(P)-binding Rossmann-fold domains"/>
    <property type="match status" value="1"/>
</dbReference>
<organism evidence="6 9">
    <name type="scientific">Enterocloster aldenensis</name>
    <dbReference type="NCBI Taxonomy" id="358742"/>
    <lineage>
        <taxon>Bacteria</taxon>
        <taxon>Bacillati</taxon>
        <taxon>Bacillota</taxon>
        <taxon>Clostridia</taxon>
        <taxon>Lachnospirales</taxon>
        <taxon>Lachnospiraceae</taxon>
        <taxon>Enterocloster</taxon>
    </lineage>
</organism>
<dbReference type="SMART" id="SM00829">
    <property type="entry name" value="PKS_ER"/>
    <property type="match status" value="1"/>
</dbReference>
<dbReference type="AlphaFoldDB" id="A0AAW5BPP6"/>
<keyword evidence="8" id="KW-1185">Reference proteome</keyword>
<dbReference type="GO" id="GO:0016491">
    <property type="term" value="F:oxidoreductase activity"/>
    <property type="evidence" value="ECO:0007669"/>
    <property type="project" value="UniProtKB-KW"/>
</dbReference>
<evidence type="ECO:0000256" key="3">
    <source>
        <dbReference type="ARBA" id="ARBA00023002"/>
    </source>
</evidence>
<dbReference type="Gene3D" id="3.90.180.10">
    <property type="entry name" value="Medium-chain alcohol dehydrogenases, catalytic domain"/>
    <property type="match status" value="1"/>
</dbReference>
<dbReference type="InterPro" id="IPR013149">
    <property type="entry name" value="ADH-like_C"/>
</dbReference>
<keyword evidence="1 4" id="KW-0479">Metal-binding</keyword>
<proteinExistence type="inferred from homology"/>
<dbReference type="InterPro" id="IPR013154">
    <property type="entry name" value="ADH-like_N"/>
</dbReference>
<evidence type="ECO:0000313" key="6">
    <source>
        <dbReference type="EMBL" id="MCG4746181.1"/>
    </source>
</evidence>
<dbReference type="PANTHER" id="PTHR43401">
    <property type="entry name" value="L-THREONINE 3-DEHYDROGENASE"/>
    <property type="match status" value="1"/>
</dbReference>
<dbReference type="InterPro" id="IPR020843">
    <property type="entry name" value="ER"/>
</dbReference>
<dbReference type="SUPFAM" id="SSF50129">
    <property type="entry name" value="GroES-like"/>
    <property type="match status" value="1"/>
</dbReference>
<dbReference type="InterPro" id="IPR011032">
    <property type="entry name" value="GroES-like_sf"/>
</dbReference>
<dbReference type="EMBL" id="JAAITT010000014">
    <property type="protein sequence ID" value="NSJ49304.1"/>
    <property type="molecule type" value="Genomic_DNA"/>
</dbReference>